<organism evidence="2 3">
    <name type="scientific">Collybia nuda</name>
    <dbReference type="NCBI Taxonomy" id="64659"/>
    <lineage>
        <taxon>Eukaryota</taxon>
        <taxon>Fungi</taxon>
        <taxon>Dikarya</taxon>
        <taxon>Basidiomycota</taxon>
        <taxon>Agaricomycotina</taxon>
        <taxon>Agaricomycetes</taxon>
        <taxon>Agaricomycetidae</taxon>
        <taxon>Agaricales</taxon>
        <taxon>Tricholomatineae</taxon>
        <taxon>Clitocybaceae</taxon>
        <taxon>Collybia</taxon>
    </lineage>
</organism>
<feature type="transmembrane region" description="Helical" evidence="1">
    <location>
        <begin position="184"/>
        <end position="204"/>
    </location>
</feature>
<feature type="transmembrane region" description="Helical" evidence="1">
    <location>
        <begin position="210"/>
        <end position="231"/>
    </location>
</feature>
<keyword evidence="1" id="KW-0812">Transmembrane</keyword>
<proteinExistence type="predicted"/>
<dbReference type="OrthoDB" id="2753342at2759"/>
<dbReference type="EMBL" id="MU150281">
    <property type="protein sequence ID" value="KAF9461648.1"/>
    <property type="molecule type" value="Genomic_DNA"/>
</dbReference>
<feature type="transmembrane region" description="Helical" evidence="1">
    <location>
        <begin position="144"/>
        <end position="163"/>
    </location>
</feature>
<keyword evidence="1" id="KW-0472">Membrane</keyword>
<sequence length="251" mass="28268">MAISSTQANIIGAIIELAAMGAYTVIFIDHLKIMFRRRSMLAPYIYLLCTSIVIFALSLVHAITDAWRDSWVRTVTYSIITLVSDSFFVYRVWIIWNKNYLICVVPFLLFHGDIATAMYLWWSLLNSMVDPAYTLNLNLVASSSKYFMAVTLALTLACTSYKLKVVERRTRSSIPVETVGHKQISKVITIIFESAALYSSLLVIMMILDILGIACFFIFMAVIPPVIGIVFSSIIELYYILSEVPTTPLGN</sequence>
<keyword evidence="1" id="KW-1133">Transmembrane helix</keyword>
<evidence type="ECO:0000256" key="1">
    <source>
        <dbReference type="SAM" id="Phobius"/>
    </source>
</evidence>
<evidence type="ECO:0000313" key="2">
    <source>
        <dbReference type="EMBL" id="KAF9461648.1"/>
    </source>
</evidence>
<evidence type="ECO:0000313" key="3">
    <source>
        <dbReference type="Proteomes" id="UP000807353"/>
    </source>
</evidence>
<keyword evidence="3" id="KW-1185">Reference proteome</keyword>
<feature type="transmembrane region" description="Helical" evidence="1">
    <location>
        <begin position="40"/>
        <end position="63"/>
    </location>
</feature>
<dbReference type="AlphaFoldDB" id="A0A9P6CI98"/>
<protein>
    <submittedName>
        <fullName evidence="2">Uncharacterized protein</fullName>
    </submittedName>
</protein>
<feature type="transmembrane region" description="Helical" evidence="1">
    <location>
        <begin position="6"/>
        <end position="28"/>
    </location>
</feature>
<name>A0A9P6CI98_9AGAR</name>
<accession>A0A9P6CI98</accession>
<dbReference type="Proteomes" id="UP000807353">
    <property type="component" value="Unassembled WGS sequence"/>
</dbReference>
<gene>
    <name evidence="2" type="ORF">BDZ94DRAFT_1310400</name>
</gene>
<comment type="caution">
    <text evidence="2">The sequence shown here is derived from an EMBL/GenBank/DDBJ whole genome shotgun (WGS) entry which is preliminary data.</text>
</comment>
<reference evidence="2" key="1">
    <citation type="submission" date="2020-11" db="EMBL/GenBank/DDBJ databases">
        <authorList>
            <consortium name="DOE Joint Genome Institute"/>
            <person name="Ahrendt S."/>
            <person name="Riley R."/>
            <person name="Andreopoulos W."/>
            <person name="Labutti K."/>
            <person name="Pangilinan J."/>
            <person name="Ruiz-Duenas F.J."/>
            <person name="Barrasa J.M."/>
            <person name="Sanchez-Garcia M."/>
            <person name="Camarero S."/>
            <person name="Miyauchi S."/>
            <person name="Serrano A."/>
            <person name="Linde D."/>
            <person name="Babiker R."/>
            <person name="Drula E."/>
            <person name="Ayuso-Fernandez I."/>
            <person name="Pacheco R."/>
            <person name="Padilla G."/>
            <person name="Ferreira P."/>
            <person name="Barriuso J."/>
            <person name="Kellner H."/>
            <person name="Castanera R."/>
            <person name="Alfaro M."/>
            <person name="Ramirez L."/>
            <person name="Pisabarro A.G."/>
            <person name="Kuo A."/>
            <person name="Tritt A."/>
            <person name="Lipzen A."/>
            <person name="He G."/>
            <person name="Yan M."/>
            <person name="Ng V."/>
            <person name="Cullen D."/>
            <person name="Martin F."/>
            <person name="Rosso M.-N."/>
            <person name="Henrissat B."/>
            <person name="Hibbett D."/>
            <person name="Martinez A.T."/>
            <person name="Grigoriev I.V."/>
        </authorList>
    </citation>
    <scope>NUCLEOTIDE SEQUENCE</scope>
    <source>
        <strain evidence="2">CBS 247.69</strain>
    </source>
</reference>
<feature type="transmembrane region" description="Helical" evidence="1">
    <location>
        <begin position="100"/>
        <end position="124"/>
    </location>
</feature>
<feature type="transmembrane region" description="Helical" evidence="1">
    <location>
        <begin position="75"/>
        <end position="93"/>
    </location>
</feature>